<gene>
    <name evidence="5" type="ORF">DPMN_050208</name>
</gene>
<keyword evidence="6" id="KW-1185">Reference proteome</keyword>
<evidence type="ECO:0000259" key="4">
    <source>
        <dbReference type="PROSITE" id="PS50089"/>
    </source>
</evidence>
<dbReference type="Gene3D" id="3.30.40.10">
    <property type="entry name" value="Zinc/RING finger domain, C3HC4 (zinc finger)"/>
    <property type="match status" value="1"/>
</dbReference>
<dbReference type="Pfam" id="PF13920">
    <property type="entry name" value="zf-C3HC4_3"/>
    <property type="match status" value="1"/>
</dbReference>
<dbReference type="AlphaFoldDB" id="A0A9D4HMT3"/>
<proteinExistence type="predicted"/>
<evidence type="ECO:0000313" key="6">
    <source>
        <dbReference type="Proteomes" id="UP000828390"/>
    </source>
</evidence>
<sequence length="72" mass="8067">MTIQSETKHTKTTYSDEAARSYRTCTSCKQRPKTMLLLPCSHLAACEQCVADLSCCPMCSRTISCVIRTFII</sequence>
<keyword evidence="2" id="KW-0862">Zinc</keyword>
<name>A0A9D4HMT3_DREPO</name>
<reference evidence="5" key="2">
    <citation type="submission" date="2020-11" db="EMBL/GenBank/DDBJ databases">
        <authorList>
            <person name="McCartney M.A."/>
            <person name="Auch B."/>
            <person name="Kono T."/>
            <person name="Mallez S."/>
            <person name="Becker A."/>
            <person name="Gohl D.M."/>
            <person name="Silverstein K.A.T."/>
            <person name="Koren S."/>
            <person name="Bechman K.B."/>
            <person name="Herman A."/>
            <person name="Abrahante J.E."/>
            <person name="Garbe J."/>
        </authorList>
    </citation>
    <scope>NUCLEOTIDE SEQUENCE</scope>
    <source>
        <strain evidence="5">Duluth1</strain>
        <tissue evidence="5">Whole animal</tissue>
    </source>
</reference>
<dbReference type="PROSITE" id="PS50089">
    <property type="entry name" value="ZF_RING_2"/>
    <property type="match status" value="1"/>
</dbReference>
<evidence type="ECO:0000313" key="5">
    <source>
        <dbReference type="EMBL" id="KAH3724391.1"/>
    </source>
</evidence>
<feature type="domain" description="RING-type" evidence="4">
    <location>
        <begin position="25"/>
        <end position="60"/>
    </location>
</feature>
<keyword evidence="1 3" id="KW-0863">Zinc-finger</keyword>
<dbReference type="InterPro" id="IPR013083">
    <property type="entry name" value="Znf_RING/FYVE/PHD"/>
</dbReference>
<protein>
    <recommendedName>
        <fullName evidence="4">RING-type domain-containing protein</fullName>
    </recommendedName>
</protein>
<comment type="caution">
    <text evidence="5">The sequence shown here is derived from an EMBL/GenBank/DDBJ whole genome shotgun (WGS) entry which is preliminary data.</text>
</comment>
<dbReference type="EMBL" id="JAIWYP010000012">
    <property type="protein sequence ID" value="KAH3724391.1"/>
    <property type="molecule type" value="Genomic_DNA"/>
</dbReference>
<dbReference type="SUPFAM" id="SSF57850">
    <property type="entry name" value="RING/U-box"/>
    <property type="match status" value="1"/>
</dbReference>
<accession>A0A9D4HMT3</accession>
<evidence type="ECO:0000256" key="2">
    <source>
        <dbReference type="ARBA" id="ARBA00022833"/>
    </source>
</evidence>
<dbReference type="GO" id="GO:0008270">
    <property type="term" value="F:zinc ion binding"/>
    <property type="evidence" value="ECO:0007669"/>
    <property type="project" value="UniProtKB-KW"/>
</dbReference>
<evidence type="ECO:0000256" key="3">
    <source>
        <dbReference type="PROSITE-ProRule" id="PRU00175"/>
    </source>
</evidence>
<organism evidence="5 6">
    <name type="scientific">Dreissena polymorpha</name>
    <name type="common">Zebra mussel</name>
    <name type="synonym">Mytilus polymorpha</name>
    <dbReference type="NCBI Taxonomy" id="45954"/>
    <lineage>
        <taxon>Eukaryota</taxon>
        <taxon>Metazoa</taxon>
        <taxon>Spiralia</taxon>
        <taxon>Lophotrochozoa</taxon>
        <taxon>Mollusca</taxon>
        <taxon>Bivalvia</taxon>
        <taxon>Autobranchia</taxon>
        <taxon>Heteroconchia</taxon>
        <taxon>Euheterodonta</taxon>
        <taxon>Imparidentia</taxon>
        <taxon>Neoheterodontei</taxon>
        <taxon>Myida</taxon>
        <taxon>Dreissenoidea</taxon>
        <taxon>Dreissenidae</taxon>
        <taxon>Dreissena</taxon>
    </lineage>
</organism>
<keyword evidence="1 3" id="KW-0479">Metal-binding</keyword>
<reference evidence="5" key="1">
    <citation type="journal article" date="2019" name="bioRxiv">
        <title>The Genome of the Zebra Mussel, Dreissena polymorpha: A Resource for Invasive Species Research.</title>
        <authorList>
            <person name="McCartney M.A."/>
            <person name="Auch B."/>
            <person name="Kono T."/>
            <person name="Mallez S."/>
            <person name="Zhang Y."/>
            <person name="Obille A."/>
            <person name="Becker A."/>
            <person name="Abrahante J.E."/>
            <person name="Garbe J."/>
            <person name="Badalamenti J.P."/>
            <person name="Herman A."/>
            <person name="Mangelson H."/>
            <person name="Liachko I."/>
            <person name="Sullivan S."/>
            <person name="Sone E.D."/>
            <person name="Koren S."/>
            <person name="Silverstein K.A.T."/>
            <person name="Beckman K.B."/>
            <person name="Gohl D.M."/>
        </authorList>
    </citation>
    <scope>NUCLEOTIDE SEQUENCE</scope>
    <source>
        <strain evidence="5">Duluth1</strain>
        <tissue evidence="5">Whole animal</tissue>
    </source>
</reference>
<dbReference type="InterPro" id="IPR001841">
    <property type="entry name" value="Znf_RING"/>
</dbReference>
<evidence type="ECO:0000256" key="1">
    <source>
        <dbReference type="ARBA" id="ARBA00022771"/>
    </source>
</evidence>
<dbReference type="Proteomes" id="UP000828390">
    <property type="component" value="Unassembled WGS sequence"/>
</dbReference>